<dbReference type="PROSITE" id="PS50862">
    <property type="entry name" value="AA_TRNA_LIGASE_II"/>
    <property type="match status" value="1"/>
</dbReference>
<dbReference type="InterPro" id="IPR004115">
    <property type="entry name" value="GAD-like_sf"/>
</dbReference>
<feature type="binding site" evidence="7">
    <location>
        <position position="525"/>
    </location>
    <ligand>
        <name>L-aspartate</name>
        <dbReference type="ChEBI" id="CHEBI:29991"/>
    </ligand>
</feature>
<dbReference type="NCBIfam" id="TIGR00459">
    <property type="entry name" value="aspS_bact"/>
    <property type="match status" value="1"/>
</dbReference>
<name>A0A538S663_UNCEI</name>
<dbReference type="InterPro" id="IPR002312">
    <property type="entry name" value="Asp/Asn-tRNA-synth_IIb"/>
</dbReference>
<dbReference type="PANTHER" id="PTHR22594:SF5">
    <property type="entry name" value="ASPARTATE--TRNA LIGASE, MITOCHONDRIAL"/>
    <property type="match status" value="1"/>
</dbReference>
<dbReference type="CDD" id="cd04317">
    <property type="entry name" value="EcAspRS_like_N"/>
    <property type="match status" value="1"/>
</dbReference>
<evidence type="ECO:0000313" key="11">
    <source>
        <dbReference type="Proteomes" id="UP000317716"/>
    </source>
</evidence>
<keyword evidence="2 7" id="KW-0436">Ligase</keyword>
<feature type="region of interest" description="Aspartate" evidence="7">
    <location>
        <begin position="235"/>
        <end position="238"/>
    </location>
</feature>
<dbReference type="GO" id="GO:0004815">
    <property type="term" value="F:aspartate-tRNA ligase activity"/>
    <property type="evidence" value="ECO:0007669"/>
    <property type="project" value="UniProtKB-UniRule"/>
</dbReference>
<evidence type="ECO:0000256" key="7">
    <source>
        <dbReference type="HAMAP-Rule" id="MF_00044"/>
    </source>
</evidence>
<dbReference type="Gene3D" id="3.30.930.10">
    <property type="entry name" value="Bira Bifunctional Protein, Domain 2"/>
    <property type="match status" value="1"/>
</dbReference>
<evidence type="ECO:0000259" key="9">
    <source>
        <dbReference type="PROSITE" id="PS50862"/>
    </source>
</evidence>
<dbReference type="GO" id="GO:0005524">
    <property type="term" value="F:ATP binding"/>
    <property type="evidence" value="ECO:0007669"/>
    <property type="project" value="UniProtKB-UniRule"/>
</dbReference>
<feature type="binding site" evidence="7">
    <location>
        <begin position="570"/>
        <end position="573"/>
    </location>
    <ligand>
        <name>ATP</name>
        <dbReference type="ChEBI" id="CHEBI:30616"/>
    </ligand>
</feature>
<evidence type="ECO:0000256" key="4">
    <source>
        <dbReference type="ARBA" id="ARBA00022840"/>
    </source>
</evidence>
<dbReference type="InterPro" id="IPR004364">
    <property type="entry name" value="Aa-tRNA-synt_II"/>
</dbReference>
<feature type="site" description="Important for tRNA non-discrimination" evidence="7">
    <location>
        <position position="65"/>
    </location>
</feature>
<evidence type="ECO:0000256" key="8">
    <source>
        <dbReference type="SAM" id="MobiDB-lite"/>
    </source>
</evidence>
<dbReference type="NCBIfam" id="NF001750">
    <property type="entry name" value="PRK00476.1"/>
    <property type="match status" value="1"/>
</dbReference>
<evidence type="ECO:0000256" key="5">
    <source>
        <dbReference type="ARBA" id="ARBA00022917"/>
    </source>
</evidence>
<dbReference type="InterPro" id="IPR045864">
    <property type="entry name" value="aa-tRNA-synth_II/BPL/LPL"/>
</dbReference>
<evidence type="ECO:0000256" key="1">
    <source>
        <dbReference type="ARBA" id="ARBA00006303"/>
    </source>
</evidence>
<dbReference type="AlphaFoldDB" id="A0A538S663"/>
<dbReference type="EC" id="6.1.1.23" evidence="7"/>
<dbReference type="HAMAP" id="MF_00044">
    <property type="entry name" value="Asp_tRNA_synth_type1"/>
    <property type="match status" value="1"/>
</dbReference>
<proteinExistence type="inferred from homology"/>
<dbReference type="GO" id="GO:0005737">
    <property type="term" value="C:cytoplasm"/>
    <property type="evidence" value="ECO:0007669"/>
    <property type="project" value="UniProtKB-SubCell"/>
</dbReference>
<feature type="domain" description="Aminoacyl-transfer RNA synthetases class-II family profile" evidence="9">
    <location>
        <begin position="186"/>
        <end position="591"/>
    </location>
</feature>
<feature type="binding site" evidence="7">
    <location>
        <position position="211"/>
    </location>
    <ligand>
        <name>L-aspartate</name>
        <dbReference type="ChEBI" id="CHEBI:29991"/>
    </ligand>
</feature>
<dbReference type="Proteomes" id="UP000317716">
    <property type="component" value="Unassembled WGS sequence"/>
</dbReference>
<dbReference type="InterPro" id="IPR004365">
    <property type="entry name" value="NA-bd_OB_tRNA"/>
</dbReference>
<evidence type="ECO:0000313" key="10">
    <source>
        <dbReference type="EMBL" id="TMQ46862.1"/>
    </source>
</evidence>
<dbReference type="SUPFAM" id="SSF55681">
    <property type="entry name" value="Class II aaRS and biotin synthetases"/>
    <property type="match status" value="1"/>
</dbReference>
<comment type="function">
    <text evidence="7">Aspartyl-tRNA synthetase with relaxed tRNA specificity since it is able to aspartylate not only its cognate tRNA(Asp) but also tRNA(Asn). Reaction proceeds in two steps: L-aspartate is first activated by ATP to form Asp-AMP and then transferred to the acceptor end of tRNA(Asp/Asn).</text>
</comment>
<dbReference type="GO" id="GO:0003676">
    <property type="term" value="F:nucleic acid binding"/>
    <property type="evidence" value="ECO:0007669"/>
    <property type="project" value="InterPro"/>
</dbReference>
<dbReference type="PANTHER" id="PTHR22594">
    <property type="entry name" value="ASPARTYL/LYSYL-TRNA SYNTHETASE"/>
    <property type="match status" value="1"/>
</dbReference>
<dbReference type="InterPro" id="IPR029351">
    <property type="entry name" value="GAD_dom"/>
</dbReference>
<comment type="catalytic activity">
    <reaction evidence="7">
        <text>tRNA(Asx) + L-aspartate + ATP = L-aspartyl-tRNA(Asx) + AMP + diphosphate</text>
        <dbReference type="Rhea" id="RHEA:18349"/>
        <dbReference type="Rhea" id="RHEA-COMP:9710"/>
        <dbReference type="Rhea" id="RHEA-COMP:9711"/>
        <dbReference type="ChEBI" id="CHEBI:29991"/>
        <dbReference type="ChEBI" id="CHEBI:30616"/>
        <dbReference type="ChEBI" id="CHEBI:33019"/>
        <dbReference type="ChEBI" id="CHEBI:78442"/>
        <dbReference type="ChEBI" id="CHEBI:78516"/>
        <dbReference type="ChEBI" id="CHEBI:456215"/>
        <dbReference type="EC" id="6.1.1.23"/>
    </reaction>
</comment>
<feature type="compositionally biased region" description="Basic and acidic residues" evidence="8">
    <location>
        <begin position="21"/>
        <end position="35"/>
    </location>
</feature>
<comment type="subunit">
    <text evidence="7">Homodimer.</text>
</comment>
<comment type="subcellular location">
    <subcellularLocation>
        <location evidence="7">Cytoplasm</location>
    </subcellularLocation>
</comment>
<feature type="binding site" evidence="7">
    <location>
        <position position="266"/>
    </location>
    <ligand>
        <name>ATP</name>
        <dbReference type="ChEBI" id="CHEBI:30616"/>
    </ligand>
</feature>
<dbReference type="InterPro" id="IPR012340">
    <property type="entry name" value="NA-bd_OB-fold"/>
</dbReference>
<dbReference type="Pfam" id="PF02938">
    <property type="entry name" value="GAD"/>
    <property type="match status" value="1"/>
</dbReference>
<keyword evidence="6 7" id="KW-0030">Aminoacyl-tRNA synthetase</keyword>
<dbReference type="Pfam" id="PF00152">
    <property type="entry name" value="tRNA-synt_2"/>
    <property type="match status" value="1"/>
</dbReference>
<evidence type="ECO:0000256" key="2">
    <source>
        <dbReference type="ARBA" id="ARBA00022598"/>
    </source>
</evidence>
<dbReference type="SUPFAM" id="SSF55261">
    <property type="entry name" value="GAD domain-like"/>
    <property type="match status" value="1"/>
</dbReference>
<comment type="caution">
    <text evidence="10">The sequence shown here is derived from an EMBL/GenBank/DDBJ whole genome shotgun (WGS) entry which is preliminary data.</text>
</comment>
<reference evidence="10 11" key="1">
    <citation type="journal article" date="2019" name="Nat. Microbiol.">
        <title>Mediterranean grassland soil C-N compound turnover is dependent on rainfall and depth, and is mediated by genomically divergent microorganisms.</title>
        <authorList>
            <person name="Diamond S."/>
            <person name="Andeer P.F."/>
            <person name="Li Z."/>
            <person name="Crits-Christoph A."/>
            <person name="Burstein D."/>
            <person name="Anantharaman K."/>
            <person name="Lane K.R."/>
            <person name="Thomas B.C."/>
            <person name="Pan C."/>
            <person name="Northen T.R."/>
            <person name="Banfield J.F."/>
        </authorList>
    </citation>
    <scope>NUCLEOTIDE SEQUENCE [LARGE SCALE GENOMIC DNA]</scope>
    <source>
        <strain evidence="10">WS_2</strain>
    </source>
</reference>
<dbReference type="InterPro" id="IPR004524">
    <property type="entry name" value="Asp-tRNA-ligase_1"/>
</dbReference>
<feature type="region of interest" description="Disordered" evidence="8">
    <location>
        <begin position="1"/>
        <end position="35"/>
    </location>
</feature>
<feature type="binding site" evidence="7">
    <location>
        <position position="484"/>
    </location>
    <ligand>
        <name>L-aspartate</name>
        <dbReference type="ChEBI" id="CHEBI:29991"/>
    </ligand>
</feature>
<dbReference type="InterPro" id="IPR006195">
    <property type="entry name" value="aa-tRNA-synth_II"/>
</dbReference>
<keyword evidence="7" id="KW-0963">Cytoplasm</keyword>
<gene>
    <name evidence="7 10" type="primary">aspS</name>
    <name evidence="10" type="ORF">E6K72_14575</name>
</gene>
<dbReference type="Pfam" id="PF01336">
    <property type="entry name" value="tRNA_anti-codon"/>
    <property type="match status" value="1"/>
</dbReference>
<dbReference type="InterPro" id="IPR047089">
    <property type="entry name" value="Asp-tRNA-ligase_1_N"/>
</dbReference>
<accession>A0A538S663</accession>
<protein>
    <recommendedName>
        <fullName evidence="7">Aspartate--tRNA(Asp/Asn) ligase</fullName>
        <ecNumber evidence="7">6.1.1.23</ecNumber>
    </recommendedName>
    <alternativeName>
        <fullName evidence="7">Aspartyl-tRNA synthetase</fullName>
        <shortName evidence="7">AspRS</shortName>
    </alternativeName>
    <alternativeName>
        <fullName evidence="7">Non-discriminating aspartyl-tRNA synthetase</fullName>
        <shortName evidence="7">ND-AspRS</shortName>
    </alternativeName>
</protein>
<keyword evidence="4 7" id="KW-0067">ATP-binding</keyword>
<dbReference type="EMBL" id="VBOS01000566">
    <property type="protein sequence ID" value="TMQ46862.1"/>
    <property type="molecule type" value="Genomic_DNA"/>
</dbReference>
<keyword evidence="3 7" id="KW-0547">Nucleotide-binding</keyword>
<dbReference type="GO" id="GO:0050560">
    <property type="term" value="F:aspartate-tRNA(Asn) ligase activity"/>
    <property type="evidence" value="ECO:0007669"/>
    <property type="project" value="UniProtKB-EC"/>
</dbReference>
<dbReference type="CDD" id="cd00777">
    <property type="entry name" value="AspRS_core"/>
    <property type="match status" value="1"/>
</dbReference>
<dbReference type="Gene3D" id="2.40.50.140">
    <property type="entry name" value="Nucleic acid-binding proteins"/>
    <property type="match status" value="1"/>
</dbReference>
<dbReference type="SUPFAM" id="SSF50249">
    <property type="entry name" value="Nucleic acid-binding proteins"/>
    <property type="match status" value="1"/>
</dbReference>
<evidence type="ECO:0000256" key="3">
    <source>
        <dbReference type="ARBA" id="ARBA00022741"/>
    </source>
</evidence>
<feature type="compositionally biased region" description="Polar residues" evidence="8">
    <location>
        <begin position="8"/>
        <end position="20"/>
    </location>
</feature>
<evidence type="ECO:0000256" key="6">
    <source>
        <dbReference type="ARBA" id="ARBA00023146"/>
    </source>
</evidence>
<comment type="similarity">
    <text evidence="1 7">Belongs to the class-II aminoacyl-tRNA synthetase family. Type 1 subfamily.</text>
</comment>
<feature type="binding site" evidence="7">
    <location>
        <begin position="257"/>
        <end position="259"/>
    </location>
    <ligand>
        <name>ATP</name>
        <dbReference type="ChEBI" id="CHEBI:30616"/>
    </ligand>
</feature>
<dbReference type="PRINTS" id="PR01042">
    <property type="entry name" value="TRNASYNTHASP"/>
</dbReference>
<dbReference type="InterPro" id="IPR047090">
    <property type="entry name" value="AspRS_core"/>
</dbReference>
<dbReference type="GO" id="GO:0006422">
    <property type="term" value="P:aspartyl-tRNA aminoacylation"/>
    <property type="evidence" value="ECO:0007669"/>
    <property type="project" value="UniProtKB-UniRule"/>
</dbReference>
<sequence length="620" mass="69699">MTRPPQKGSESVTPQESRGASTERPEPVLEGLGDWRRSRTCGELTRRSASQQATLMGWVHRMRDHGGVLFVDLRDRYGITQVVFRPEVGGGDLLERASRLSNEWVIAVRGVVAARPAESHNRELPTGEVELDVRELKVLSAADPLPFQVNEEMRLASEDLRLRYRYLDLRRPELAEVLVLRHRAAQAARAHLSARSFLEVETPLLVKPTPEGARDYVVPSRVHPGKFYALPQSPQLYKQTLMIAGMDRYFQLARCLRDEDLRADRQPEHTQIDLEMSFVTEDDVFEAVEGLFQALWKECLGTEIRTPFPRLTFREAMSRFGSDKPDLRFGLELIDTTAIHARSPRNVIADGARKEGGVGAAMTIPGGAGITGTQLRKYEDIVKEAGGAGLSFFKITGTEREKQEKIFPGALLDEFLAKVKAQDGDAVVFTSGPWEPTLAALGVLRNRLGEPLLKGKEKEWQFLWVRQFPLFEWDAHRKGWAPRHHMFSMPVPEHLPLLETDPARVHAQLYDVVLNGVELGSGSIRIHRPDIQERVMKVVGFTREQMHEKFGFLIDAYRYASPPHGGIGIGFDRIVMLMAGRDSIRDTIAFPKSASAANLMDGSPAPVDDETLKELRIKLE</sequence>
<feature type="binding site" evidence="7">
    <location>
        <position position="518"/>
    </location>
    <ligand>
        <name>ATP</name>
        <dbReference type="ChEBI" id="CHEBI:30616"/>
    </ligand>
</feature>
<organism evidence="10 11">
    <name type="scientific">Eiseniibacteriota bacterium</name>
    <dbReference type="NCBI Taxonomy" id="2212470"/>
    <lineage>
        <taxon>Bacteria</taxon>
        <taxon>Candidatus Eiseniibacteriota</taxon>
    </lineage>
</organism>
<feature type="binding site" evidence="7">
    <location>
        <position position="257"/>
    </location>
    <ligand>
        <name>L-aspartate</name>
        <dbReference type="ChEBI" id="CHEBI:29991"/>
    </ligand>
</feature>
<keyword evidence="5 7" id="KW-0648">Protein biosynthesis</keyword>
<dbReference type="Gene3D" id="3.30.1360.30">
    <property type="entry name" value="GAD-like domain"/>
    <property type="match status" value="1"/>
</dbReference>
<comment type="caution">
    <text evidence="7">Lacks conserved residue(s) required for the propagation of feature annotation.</text>
</comment>